<dbReference type="Proteomes" id="UP001515943">
    <property type="component" value="Unassembled WGS sequence"/>
</dbReference>
<feature type="signal peptide" evidence="1">
    <location>
        <begin position="1"/>
        <end position="28"/>
    </location>
</feature>
<evidence type="ECO:0008006" key="4">
    <source>
        <dbReference type="Google" id="ProtNLM"/>
    </source>
</evidence>
<proteinExistence type="predicted"/>
<sequence length="129" mass="13319">MTSSRKSVFVVLGFVFAALVALVGPAQASTTAGDPATASAAQVDCGVRTSPGGAYLEVCDDLGKIGNAYYGSVWGTVYGETFVQVRVRYTNGSIAVLQSSTRPHFDFYIGGATSVLIRACNSNGCGAYS</sequence>
<name>A0ABX1FG97_9PSEU</name>
<comment type="caution">
    <text evidence="2">The sequence shown here is derived from an EMBL/GenBank/DDBJ whole genome shotgun (WGS) entry which is preliminary data.</text>
</comment>
<dbReference type="EMBL" id="VSRL01000035">
    <property type="protein sequence ID" value="NKE57643.1"/>
    <property type="molecule type" value="Genomic_DNA"/>
</dbReference>
<protein>
    <recommendedName>
        <fullName evidence="4">Secreted protein</fullName>
    </recommendedName>
</protein>
<evidence type="ECO:0000313" key="2">
    <source>
        <dbReference type="EMBL" id="NKE57643.1"/>
    </source>
</evidence>
<dbReference type="RefSeq" id="WP_167973576.1">
    <property type="nucleotide sequence ID" value="NZ_VSRL01000035.1"/>
</dbReference>
<gene>
    <name evidence="2" type="ORF">FXN61_12670</name>
</gene>
<evidence type="ECO:0000256" key="1">
    <source>
        <dbReference type="SAM" id="SignalP"/>
    </source>
</evidence>
<evidence type="ECO:0000313" key="3">
    <source>
        <dbReference type="Proteomes" id="UP001515943"/>
    </source>
</evidence>
<feature type="chain" id="PRO_5045657441" description="Secreted protein" evidence="1">
    <location>
        <begin position="29"/>
        <end position="129"/>
    </location>
</feature>
<accession>A0ABX1FG97</accession>
<keyword evidence="1" id="KW-0732">Signal</keyword>
<organism evidence="2 3">
    <name type="scientific">Lentzea indica</name>
    <dbReference type="NCBI Taxonomy" id="2604800"/>
    <lineage>
        <taxon>Bacteria</taxon>
        <taxon>Bacillati</taxon>
        <taxon>Actinomycetota</taxon>
        <taxon>Actinomycetes</taxon>
        <taxon>Pseudonocardiales</taxon>
        <taxon>Pseudonocardiaceae</taxon>
        <taxon>Lentzea</taxon>
    </lineage>
</organism>
<keyword evidence="3" id="KW-1185">Reference proteome</keyword>
<reference evidence="2 3" key="1">
    <citation type="submission" date="2019-08" db="EMBL/GenBank/DDBJ databases">
        <title>Lentzea from Indian Himalayas.</title>
        <authorList>
            <person name="Mandal S."/>
            <person name="Mallick Gupta A."/>
            <person name="Maiti P.K."/>
            <person name="Sarkar J."/>
            <person name="Mandal S."/>
        </authorList>
    </citation>
    <scope>NUCLEOTIDE SEQUENCE [LARGE SCALE GENOMIC DNA]</scope>
    <source>
        <strain evidence="2 3">PSKA42</strain>
    </source>
</reference>